<dbReference type="EMBL" id="PEDL01000003">
    <property type="protein sequence ID" value="PHV71407.1"/>
    <property type="molecule type" value="Genomic_DNA"/>
</dbReference>
<gene>
    <name evidence="1" type="ORF">CS063_04995</name>
</gene>
<keyword evidence="2" id="KW-1185">Reference proteome</keyword>
<dbReference type="Proteomes" id="UP000224460">
    <property type="component" value="Unassembled WGS sequence"/>
</dbReference>
<proteinExistence type="predicted"/>
<evidence type="ECO:0000313" key="2">
    <source>
        <dbReference type="Proteomes" id="UP000224460"/>
    </source>
</evidence>
<evidence type="ECO:0000313" key="1">
    <source>
        <dbReference type="EMBL" id="PHV71407.1"/>
    </source>
</evidence>
<sequence>MNVYIIPLSPYLKPPHILVIYCLYKRRKYMNFNRRPSTQSTPNITGTRTQGYKIPISPRNSQSASPITQQLKDYGAYPFVVNIDKVTEANQNFRTTLWTGKHLQLTLMSLLPGEEIGLEMHENVDQFFRIEKGKAIIMMGDNSSTPNFQQTVFDDDAFIVPAGTWHNVVNIGVTPLKLYTIYAPPQHPFGTIHPTKADAQAAEKNK</sequence>
<accession>A0AC61DFQ4</accession>
<comment type="caution">
    <text evidence="1">The sequence shown here is derived from an EMBL/GenBank/DDBJ whole genome shotgun (WGS) entry which is preliminary data.</text>
</comment>
<name>A0AC61DFQ4_9FIRM</name>
<protein>
    <submittedName>
        <fullName evidence="1">Cupin</fullName>
    </submittedName>
</protein>
<organism evidence="1 2">
    <name type="scientific">Sporanaerobium hydrogeniformans</name>
    <dbReference type="NCBI Taxonomy" id="3072179"/>
    <lineage>
        <taxon>Bacteria</taxon>
        <taxon>Bacillati</taxon>
        <taxon>Bacillota</taxon>
        <taxon>Clostridia</taxon>
        <taxon>Lachnospirales</taxon>
        <taxon>Lachnospiraceae</taxon>
        <taxon>Sporanaerobium</taxon>
    </lineage>
</organism>
<reference evidence="1" key="1">
    <citation type="submission" date="2017-10" db="EMBL/GenBank/DDBJ databases">
        <title>Genome sequence of cellulolytic Lachnospiraceae bacterium XHS1971 isolated from hotspring sediment.</title>
        <authorList>
            <person name="Vasudevan G."/>
            <person name="Joshi A.J."/>
            <person name="Hivarkar S."/>
            <person name="Lanjekar V.B."/>
            <person name="Dhakephalkar P.K."/>
            <person name="Dagar S."/>
        </authorList>
    </citation>
    <scope>NUCLEOTIDE SEQUENCE</scope>
    <source>
        <strain evidence="1">XHS1971</strain>
    </source>
</reference>